<dbReference type="Proteomes" id="UP000594261">
    <property type="component" value="Chromosome 5"/>
</dbReference>
<dbReference type="InParanoid" id="A0A7N2LS27"/>
<dbReference type="Gramene" id="QL05p062712:mrna">
    <property type="protein sequence ID" value="QL05p062712:mrna"/>
    <property type="gene ID" value="QL05p062712"/>
</dbReference>
<feature type="domain" description="Reverse transcriptase zinc-binding" evidence="1">
    <location>
        <begin position="237"/>
        <end position="332"/>
    </location>
</feature>
<reference evidence="2" key="2">
    <citation type="submission" date="2021-01" db="UniProtKB">
        <authorList>
            <consortium name="EnsemblPlants"/>
        </authorList>
    </citation>
    <scope>IDENTIFICATION</scope>
</reference>
<dbReference type="OMA" id="HWIHETS"/>
<reference evidence="2 3" key="1">
    <citation type="journal article" date="2016" name="G3 (Bethesda)">
        <title>First Draft Assembly and Annotation of the Genome of a California Endemic Oak Quercus lobata Nee (Fagaceae).</title>
        <authorList>
            <person name="Sork V.L."/>
            <person name="Fitz-Gibbon S.T."/>
            <person name="Puiu D."/>
            <person name="Crepeau M."/>
            <person name="Gugger P.F."/>
            <person name="Sherman R."/>
            <person name="Stevens K."/>
            <person name="Langley C.H."/>
            <person name="Pellegrini M."/>
            <person name="Salzberg S.L."/>
        </authorList>
    </citation>
    <scope>NUCLEOTIDE SEQUENCE [LARGE SCALE GENOMIC DNA]</scope>
    <source>
        <strain evidence="2 3">cv. SW786</strain>
    </source>
</reference>
<evidence type="ECO:0000313" key="2">
    <source>
        <dbReference type="EnsemblPlants" id="QL05p062712:mrna"/>
    </source>
</evidence>
<protein>
    <recommendedName>
        <fullName evidence="1">Reverse transcriptase zinc-binding domain-containing protein</fullName>
    </recommendedName>
</protein>
<organism evidence="2 3">
    <name type="scientific">Quercus lobata</name>
    <name type="common">Valley oak</name>
    <dbReference type="NCBI Taxonomy" id="97700"/>
    <lineage>
        <taxon>Eukaryota</taxon>
        <taxon>Viridiplantae</taxon>
        <taxon>Streptophyta</taxon>
        <taxon>Embryophyta</taxon>
        <taxon>Tracheophyta</taxon>
        <taxon>Spermatophyta</taxon>
        <taxon>Magnoliopsida</taxon>
        <taxon>eudicotyledons</taxon>
        <taxon>Gunneridae</taxon>
        <taxon>Pentapetalae</taxon>
        <taxon>rosids</taxon>
        <taxon>fabids</taxon>
        <taxon>Fagales</taxon>
        <taxon>Fagaceae</taxon>
        <taxon>Quercus</taxon>
    </lineage>
</organism>
<keyword evidence="3" id="KW-1185">Reference proteome</keyword>
<evidence type="ECO:0000259" key="1">
    <source>
        <dbReference type="Pfam" id="PF13966"/>
    </source>
</evidence>
<evidence type="ECO:0000313" key="3">
    <source>
        <dbReference type="Proteomes" id="UP000594261"/>
    </source>
</evidence>
<dbReference type="InterPro" id="IPR026960">
    <property type="entry name" value="RVT-Znf"/>
</dbReference>
<dbReference type="Pfam" id="PF13966">
    <property type="entry name" value="zf-RVT"/>
    <property type="match status" value="1"/>
</dbReference>
<dbReference type="AlphaFoldDB" id="A0A7N2LS27"/>
<dbReference type="EnsemblPlants" id="QL05p062712:mrna">
    <property type="protein sequence ID" value="QL05p062712:mrna"/>
    <property type="gene ID" value="QL05p062712"/>
</dbReference>
<sequence length="415" mass="48746">MLGGRIMTQTNKYLGLPMASGKSKVATFKDLQEKITKRVMGWKEKFISKAGREVLIKTVAQAIPTYAMSIFKLPKSMCDNINSLLAKYWWGQTKEERKIHWINWKKLCTQKKEGGMGFRDLHSFNLAMLSKQAWRLIHDTDSLFYKVYKARYFPNSSFMMANVGNNPSFVWRSLLAARDIIFRGSKWRVDEDARQWDRGKLDAMFSQRTREEILSIPLDHLQSQDTLVWIENAAQKFSVKTAYRVALRSSTQSWVEHSGAREDGPTWNKVWDLKVPPKVRMFLWRVVSNCLPTRDKLHQRRVNVDTRCEFCLHNTETVHHILWECPFAQNVWALFSGRTQKCSNVVSDFFLLFRQMRSKLSQQELEKWAVTAWAIWAARNKFYFQHYQTHPKVIADMVCGLLAEYQRFMDTQGQD</sequence>
<dbReference type="EMBL" id="LRBV02000005">
    <property type="status" value="NOT_ANNOTATED_CDS"/>
    <property type="molecule type" value="Genomic_DNA"/>
</dbReference>
<accession>A0A7N2LS27</accession>
<proteinExistence type="predicted"/>
<name>A0A7N2LS27_QUELO</name>
<dbReference type="PANTHER" id="PTHR33116">
    <property type="entry name" value="REVERSE TRANSCRIPTASE ZINC-BINDING DOMAIN-CONTAINING PROTEIN-RELATED-RELATED"/>
    <property type="match status" value="1"/>
</dbReference>
<dbReference type="PANTHER" id="PTHR33116:SF86">
    <property type="entry name" value="REVERSE TRANSCRIPTASE DOMAIN-CONTAINING PROTEIN"/>
    <property type="match status" value="1"/>
</dbReference>